<feature type="domain" description="D-alanyl-D-alanine carboxypeptidase-like core" evidence="1">
    <location>
        <begin position="51"/>
        <end position="164"/>
    </location>
</feature>
<sequence length="166" mass="19713">MRKSIILFLLLLLLLFVIFPRTGVYAFLFDRGNYGYINESSTEMISDLDELSPKTRELAIKFLEKCEEKGLSVRITETYRTQARQEMLYKQGRTTSGSVVTWTKNSKHTKRRAFDICENNTDDPYGDLEFFRKCAEIGKEVGLTPGYYFERYQDMPHYELNRWWLR</sequence>
<dbReference type="InterPro" id="IPR003709">
    <property type="entry name" value="VanY-like_core_dom"/>
</dbReference>
<comment type="caution">
    <text evidence="2">The sequence shown here is derived from an EMBL/GenBank/DDBJ whole genome shotgun (WGS) entry which is preliminary data.</text>
</comment>
<evidence type="ECO:0000313" key="2">
    <source>
        <dbReference type="EMBL" id="MCQ4925547.1"/>
    </source>
</evidence>
<dbReference type="Pfam" id="PF02557">
    <property type="entry name" value="VanY"/>
    <property type="match status" value="1"/>
</dbReference>
<keyword evidence="3" id="KW-1185">Reference proteome</keyword>
<dbReference type="Proteomes" id="UP001524478">
    <property type="component" value="Unassembled WGS sequence"/>
</dbReference>
<dbReference type="EMBL" id="JANGAC010000024">
    <property type="protein sequence ID" value="MCQ4925547.1"/>
    <property type="molecule type" value="Genomic_DNA"/>
</dbReference>
<proteinExistence type="predicted"/>
<dbReference type="RefSeq" id="WP_216554982.1">
    <property type="nucleotide sequence ID" value="NZ_JAHLOH010000013.1"/>
</dbReference>
<organism evidence="2 3">
    <name type="scientific">Tissierella carlieri</name>
    <dbReference type="NCBI Taxonomy" id="689904"/>
    <lineage>
        <taxon>Bacteria</taxon>
        <taxon>Bacillati</taxon>
        <taxon>Bacillota</taxon>
        <taxon>Tissierellia</taxon>
        <taxon>Tissierellales</taxon>
        <taxon>Tissierellaceae</taxon>
        <taxon>Tissierella</taxon>
    </lineage>
</organism>
<name>A0ABT1SHW7_9FIRM</name>
<gene>
    <name evidence="2" type="ORF">NE686_20800</name>
</gene>
<dbReference type="CDD" id="cd14845">
    <property type="entry name" value="L-Ala-D-Glu_peptidase_like"/>
    <property type="match status" value="1"/>
</dbReference>
<accession>A0ABT1SHW7</accession>
<protein>
    <submittedName>
        <fullName evidence="2">M15 family metallopeptidase</fullName>
    </submittedName>
</protein>
<evidence type="ECO:0000313" key="3">
    <source>
        <dbReference type="Proteomes" id="UP001524478"/>
    </source>
</evidence>
<evidence type="ECO:0000259" key="1">
    <source>
        <dbReference type="Pfam" id="PF02557"/>
    </source>
</evidence>
<reference evidence="2 3" key="1">
    <citation type="submission" date="2022-06" db="EMBL/GenBank/DDBJ databases">
        <title>Isolation of gut microbiota from human fecal samples.</title>
        <authorList>
            <person name="Pamer E.G."/>
            <person name="Barat B."/>
            <person name="Waligurski E."/>
            <person name="Medina S."/>
            <person name="Paddock L."/>
            <person name="Mostad J."/>
        </authorList>
    </citation>
    <scope>NUCLEOTIDE SEQUENCE [LARGE SCALE GENOMIC DNA]</scope>
    <source>
        <strain evidence="2 3">DFI.7.95</strain>
    </source>
</reference>